<dbReference type="AlphaFoldDB" id="A0AAW3QYE3"/>
<gene>
    <name evidence="2" type="ORF">AD941_05030</name>
    <name evidence="1" type="ORF">GCM10007866_17950</name>
</gene>
<reference evidence="1" key="4">
    <citation type="submission" date="2023-01" db="EMBL/GenBank/DDBJ databases">
        <title>Draft genome sequence of Gluconobacter albidus strain NBRC 3250.</title>
        <authorList>
            <person name="Sun Q."/>
            <person name="Mori K."/>
        </authorList>
    </citation>
    <scope>NUCLEOTIDE SEQUENCE</scope>
    <source>
        <strain evidence="1">NBRC 3250</strain>
    </source>
</reference>
<protein>
    <recommendedName>
        <fullName evidence="5">Tail fiber protein</fullName>
    </recommendedName>
</protein>
<evidence type="ECO:0000313" key="2">
    <source>
        <dbReference type="EMBL" id="KXV39460.1"/>
    </source>
</evidence>
<dbReference type="Proteomes" id="UP001156672">
    <property type="component" value="Unassembled WGS sequence"/>
</dbReference>
<reference evidence="1" key="1">
    <citation type="journal article" date="2014" name="Int. J. Syst. Evol. Microbiol.">
        <title>Complete genome of a new Firmicutes species belonging to the dominant human colonic microbiota ('Ruminococcus bicirculans') reveals two chromosomes and a selective capacity to utilize plant glucans.</title>
        <authorList>
            <consortium name="NISC Comparative Sequencing Program"/>
            <person name="Wegmann U."/>
            <person name="Louis P."/>
            <person name="Goesmann A."/>
            <person name="Henrissat B."/>
            <person name="Duncan S.H."/>
            <person name="Flint H.J."/>
        </authorList>
    </citation>
    <scope>NUCLEOTIDE SEQUENCE</scope>
    <source>
        <strain evidence="1">NBRC 3250</strain>
    </source>
</reference>
<organism evidence="2 3">
    <name type="scientific">Gluconobacter albidus</name>
    <dbReference type="NCBI Taxonomy" id="318683"/>
    <lineage>
        <taxon>Bacteria</taxon>
        <taxon>Pseudomonadati</taxon>
        <taxon>Pseudomonadota</taxon>
        <taxon>Alphaproteobacteria</taxon>
        <taxon>Acetobacterales</taxon>
        <taxon>Acetobacteraceae</taxon>
        <taxon>Gluconobacter</taxon>
    </lineage>
</organism>
<dbReference type="RefSeq" id="WP_062028788.1">
    <property type="nucleotide sequence ID" value="NZ_BEWL01000010.1"/>
</dbReference>
<name>A0AAW3QYE3_9PROT</name>
<keyword evidence="4" id="KW-1185">Reference proteome</keyword>
<dbReference type="EMBL" id="LHZN01000118">
    <property type="protein sequence ID" value="KXV39460.1"/>
    <property type="molecule type" value="Genomic_DNA"/>
</dbReference>
<reference evidence="4" key="3">
    <citation type="journal article" date="2019" name="Int. J. Syst. Evol. Microbiol.">
        <title>The Global Catalogue of Microorganisms (GCM) 10K type strain sequencing project: providing services to taxonomists for standard genome sequencing and annotation.</title>
        <authorList>
            <consortium name="The Broad Institute Genomics Platform"/>
            <consortium name="The Broad Institute Genome Sequencing Center for Infectious Disease"/>
            <person name="Wu L."/>
            <person name="Ma J."/>
        </authorList>
    </citation>
    <scope>NUCLEOTIDE SEQUENCE [LARGE SCALE GENOMIC DNA]</scope>
    <source>
        <strain evidence="4">NBRC 3250</strain>
    </source>
</reference>
<sequence>MKLSDFAPQFPVLWGSSGTTTTVQYPLLSGTALATGRASIASGFPAVNFTPPAAGGVYPWGADWNGALKTFSVSAQNYESGVVPSFSQDFANSIGGYPQNSVVSDTSTAGLFWVSTADANVTAPGVTGTAWQKFGWNQFVKQGWGFSNFGNNAIYLGWRPDGNLGLGVDSTDVGNVALQGAGKLAQGGWTEQYYTLPSGGSKTISLTFTAPVPGYVHVIGSANYSAQNSNQTNLTVIVNGQSLSADQVTGTTAMTNHSCVAVAAGSVTVASYCGTSSQNSPNVGHTLSYLFVPS</sequence>
<comment type="caution">
    <text evidence="2">The sequence shown here is derived from an EMBL/GenBank/DDBJ whole genome shotgun (WGS) entry which is preliminary data.</text>
</comment>
<evidence type="ECO:0008006" key="5">
    <source>
        <dbReference type="Google" id="ProtNLM"/>
    </source>
</evidence>
<dbReference type="EMBL" id="BSNW01000017">
    <property type="protein sequence ID" value="GLQ69344.1"/>
    <property type="molecule type" value="Genomic_DNA"/>
</dbReference>
<dbReference type="Proteomes" id="UP000075682">
    <property type="component" value="Unassembled WGS sequence"/>
</dbReference>
<evidence type="ECO:0000313" key="3">
    <source>
        <dbReference type="Proteomes" id="UP000075682"/>
    </source>
</evidence>
<reference evidence="2 3" key="2">
    <citation type="submission" date="2015-06" db="EMBL/GenBank/DDBJ databases">
        <title>Improved classification and identification of acetic acid bacteria using matrix-assisted laser desorption/ionization time-of-flight mass spectrometry; Gluconobacter nephelii and Gluconobacter uchimurae are later heterotypic synonyms of Gluconobacter japonicus and Gluconobacter oxydans, respectively.</title>
        <authorList>
            <person name="Li L."/>
            <person name="Cleenwerck I."/>
            <person name="De Vuyst L."/>
            <person name="Vandamme P."/>
        </authorList>
    </citation>
    <scope>NUCLEOTIDE SEQUENCE [LARGE SCALE GENOMIC DNA]</scope>
    <source>
        <strain evidence="2 3">LMG 1356</strain>
    </source>
</reference>
<accession>A0AAW3QYE3</accession>
<proteinExistence type="predicted"/>
<evidence type="ECO:0000313" key="1">
    <source>
        <dbReference type="EMBL" id="GLQ69344.1"/>
    </source>
</evidence>
<evidence type="ECO:0000313" key="4">
    <source>
        <dbReference type="Proteomes" id="UP001156672"/>
    </source>
</evidence>